<sequence>MQRIALLLTCTLCASLAQATPLFSAGDPVTGKAMVEKQCISCHAERFGGDGSAIYTREHRLVKTSAGLLTQVRNCNTNLGLKWFDDEELHVTRYLNDHYYKFQK</sequence>
<comment type="caution">
    <text evidence="2">The sequence shown here is derived from an EMBL/GenBank/DDBJ whole genome shotgun (WGS) entry which is preliminary data.</text>
</comment>
<feature type="chain" id="PRO_5018235107" evidence="1">
    <location>
        <begin position="20"/>
        <end position="104"/>
    </location>
</feature>
<dbReference type="SUPFAM" id="SSF46626">
    <property type="entry name" value="Cytochrome c"/>
    <property type="match status" value="1"/>
</dbReference>
<proteinExistence type="predicted"/>
<keyword evidence="1" id="KW-0732">Signal</keyword>
<dbReference type="Gene3D" id="1.10.760.10">
    <property type="entry name" value="Cytochrome c-like domain"/>
    <property type="match status" value="1"/>
</dbReference>
<feature type="signal peptide" evidence="1">
    <location>
        <begin position="1"/>
        <end position="19"/>
    </location>
</feature>
<dbReference type="RefSeq" id="WP_123236264.1">
    <property type="nucleotide sequence ID" value="NZ_RJVP01000001.1"/>
</dbReference>
<keyword evidence="3" id="KW-1185">Reference proteome</keyword>
<dbReference type="EMBL" id="RJVP01000001">
    <property type="protein sequence ID" value="ROH88271.1"/>
    <property type="molecule type" value="Genomic_DNA"/>
</dbReference>
<dbReference type="GO" id="GO:0009055">
    <property type="term" value="F:electron transfer activity"/>
    <property type="evidence" value="ECO:0007669"/>
    <property type="project" value="InterPro"/>
</dbReference>
<organism evidence="2 3">
    <name type="scientific">Pseudomethylobacillus aquaticus</name>
    <dbReference type="NCBI Taxonomy" id="2676064"/>
    <lineage>
        <taxon>Bacteria</taxon>
        <taxon>Pseudomonadati</taxon>
        <taxon>Pseudomonadota</taxon>
        <taxon>Betaproteobacteria</taxon>
        <taxon>Nitrosomonadales</taxon>
        <taxon>Methylophilaceae</taxon>
        <taxon>Pseudomethylobacillus</taxon>
    </lineage>
</organism>
<evidence type="ECO:0000256" key="1">
    <source>
        <dbReference type="SAM" id="SignalP"/>
    </source>
</evidence>
<evidence type="ECO:0000313" key="2">
    <source>
        <dbReference type="EMBL" id="ROH88271.1"/>
    </source>
</evidence>
<name>A0A3N0V6P3_9PROT</name>
<reference evidence="2 3" key="1">
    <citation type="submission" date="2018-10" db="EMBL/GenBank/DDBJ databases">
        <authorList>
            <person name="Chen W.-M."/>
        </authorList>
    </citation>
    <scope>NUCLEOTIDE SEQUENCE [LARGE SCALE GENOMIC DNA]</scope>
    <source>
        <strain evidence="2 3">H-5</strain>
    </source>
</reference>
<dbReference type="AlphaFoldDB" id="A0A3N0V6P3"/>
<gene>
    <name evidence="2" type="ORF">ED236_02050</name>
</gene>
<dbReference type="GO" id="GO:0020037">
    <property type="term" value="F:heme binding"/>
    <property type="evidence" value="ECO:0007669"/>
    <property type="project" value="InterPro"/>
</dbReference>
<evidence type="ECO:0000313" key="3">
    <source>
        <dbReference type="Proteomes" id="UP000275137"/>
    </source>
</evidence>
<accession>A0A3N0V6P3</accession>
<dbReference type="Proteomes" id="UP000275137">
    <property type="component" value="Unassembled WGS sequence"/>
</dbReference>
<protein>
    <submittedName>
        <fullName evidence="2">Cytochrome c</fullName>
    </submittedName>
</protein>
<dbReference type="InterPro" id="IPR036909">
    <property type="entry name" value="Cyt_c-like_dom_sf"/>
</dbReference>